<keyword evidence="1" id="KW-0732">Signal</keyword>
<organism evidence="2 3">
    <name type="scientific">Cronartium quercuum f. sp. fusiforme G11</name>
    <dbReference type="NCBI Taxonomy" id="708437"/>
    <lineage>
        <taxon>Eukaryota</taxon>
        <taxon>Fungi</taxon>
        <taxon>Dikarya</taxon>
        <taxon>Basidiomycota</taxon>
        <taxon>Pucciniomycotina</taxon>
        <taxon>Pucciniomycetes</taxon>
        <taxon>Pucciniales</taxon>
        <taxon>Coleosporiaceae</taxon>
        <taxon>Cronartium</taxon>
    </lineage>
</organism>
<gene>
    <name evidence="2" type="ORF">CROQUDRAFT_99807</name>
</gene>
<dbReference type="EMBL" id="MU167428">
    <property type="protein sequence ID" value="KAG0140662.1"/>
    <property type="molecule type" value="Genomic_DNA"/>
</dbReference>
<feature type="chain" id="PRO_5040224534" description="Secreted protein" evidence="1">
    <location>
        <begin position="20"/>
        <end position="87"/>
    </location>
</feature>
<evidence type="ECO:0000256" key="1">
    <source>
        <dbReference type="SAM" id="SignalP"/>
    </source>
</evidence>
<protein>
    <recommendedName>
        <fullName evidence="4">Secreted protein</fullName>
    </recommendedName>
</protein>
<reference evidence="2" key="1">
    <citation type="submission" date="2013-11" db="EMBL/GenBank/DDBJ databases">
        <title>Genome sequence of the fusiform rust pathogen reveals effectors for host alternation and coevolution with pine.</title>
        <authorList>
            <consortium name="DOE Joint Genome Institute"/>
            <person name="Smith K."/>
            <person name="Pendleton A."/>
            <person name="Kubisiak T."/>
            <person name="Anderson C."/>
            <person name="Salamov A."/>
            <person name="Aerts A."/>
            <person name="Riley R."/>
            <person name="Clum A."/>
            <person name="Lindquist E."/>
            <person name="Ence D."/>
            <person name="Campbell M."/>
            <person name="Kronenberg Z."/>
            <person name="Feau N."/>
            <person name="Dhillon B."/>
            <person name="Hamelin R."/>
            <person name="Burleigh J."/>
            <person name="Smith J."/>
            <person name="Yandell M."/>
            <person name="Nelson C."/>
            <person name="Grigoriev I."/>
            <person name="Davis J."/>
        </authorList>
    </citation>
    <scope>NUCLEOTIDE SEQUENCE</scope>
    <source>
        <strain evidence="2">G11</strain>
    </source>
</reference>
<sequence>MRGVLKLVSFLVFVSVSFAFENFKGPVVTCDWEAAHKQSIDFGECLQVLDKYRNENGWIVDNKAENRKSCYGCQVVFETQDGSNIAM</sequence>
<accession>A0A9P6T657</accession>
<dbReference type="Proteomes" id="UP000886653">
    <property type="component" value="Unassembled WGS sequence"/>
</dbReference>
<proteinExistence type="predicted"/>
<evidence type="ECO:0000313" key="2">
    <source>
        <dbReference type="EMBL" id="KAG0140662.1"/>
    </source>
</evidence>
<name>A0A9P6T657_9BASI</name>
<evidence type="ECO:0008006" key="4">
    <source>
        <dbReference type="Google" id="ProtNLM"/>
    </source>
</evidence>
<feature type="signal peptide" evidence="1">
    <location>
        <begin position="1"/>
        <end position="19"/>
    </location>
</feature>
<evidence type="ECO:0000313" key="3">
    <source>
        <dbReference type="Proteomes" id="UP000886653"/>
    </source>
</evidence>
<keyword evidence="3" id="KW-1185">Reference proteome</keyword>
<dbReference type="AlphaFoldDB" id="A0A9P6T657"/>
<comment type="caution">
    <text evidence="2">The sequence shown here is derived from an EMBL/GenBank/DDBJ whole genome shotgun (WGS) entry which is preliminary data.</text>
</comment>